<evidence type="ECO:0000313" key="2">
    <source>
        <dbReference type="Proteomes" id="UP000077266"/>
    </source>
</evidence>
<dbReference type="SUPFAM" id="SSF140860">
    <property type="entry name" value="Pseudo ankyrin repeat-like"/>
    <property type="match status" value="1"/>
</dbReference>
<gene>
    <name evidence="1" type="ORF">EXIGLDRAFT_764116</name>
</gene>
<dbReference type="STRING" id="1314781.A0A165LEA7"/>
<dbReference type="AlphaFoldDB" id="A0A165LEA7"/>
<dbReference type="InterPro" id="IPR002110">
    <property type="entry name" value="Ankyrin_rpt"/>
</dbReference>
<proteinExistence type="predicted"/>
<dbReference type="Proteomes" id="UP000077266">
    <property type="component" value="Unassembled WGS sequence"/>
</dbReference>
<evidence type="ECO:0000313" key="1">
    <source>
        <dbReference type="EMBL" id="KZV97755.1"/>
    </source>
</evidence>
<dbReference type="Gene3D" id="1.25.40.20">
    <property type="entry name" value="Ankyrin repeat-containing domain"/>
    <property type="match status" value="1"/>
</dbReference>
<dbReference type="SMART" id="SM00248">
    <property type="entry name" value="ANK"/>
    <property type="match status" value="3"/>
</dbReference>
<dbReference type="InParanoid" id="A0A165LEA7"/>
<accession>A0A165LEA7</accession>
<dbReference type="EMBL" id="KV425926">
    <property type="protein sequence ID" value="KZV97755.1"/>
    <property type="molecule type" value="Genomic_DNA"/>
</dbReference>
<organism evidence="1 2">
    <name type="scientific">Exidia glandulosa HHB12029</name>
    <dbReference type="NCBI Taxonomy" id="1314781"/>
    <lineage>
        <taxon>Eukaryota</taxon>
        <taxon>Fungi</taxon>
        <taxon>Dikarya</taxon>
        <taxon>Basidiomycota</taxon>
        <taxon>Agaricomycotina</taxon>
        <taxon>Agaricomycetes</taxon>
        <taxon>Auriculariales</taxon>
        <taxon>Exidiaceae</taxon>
        <taxon>Exidia</taxon>
    </lineage>
</organism>
<evidence type="ECO:0008006" key="3">
    <source>
        <dbReference type="Google" id="ProtNLM"/>
    </source>
</evidence>
<dbReference type="InterPro" id="IPR036770">
    <property type="entry name" value="Ankyrin_rpt-contain_sf"/>
</dbReference>
<sequence>MRTLTCLPLEILFHVHLYALSEFLPIITKHFYASFANATTSHKAEYIALRHEQPHTITRALLYPICTPRVLEALLKISNPSATHPPTLPKRFFHNLHARRPPEGWTSDTHPLPLLRVLYTTWRIPSPDANAHHALQHAVNAQFEDLVEFLLAHGADPRRSSGRPVSIAIMRKDLKMVRLLCERRDDPKESVKYVGKGKKRRLEDRIKPELDIGFLKLAVSCGARDIAQYFVDKGVVPDIATLKLLQGGSSV</sequence>
<name>A0A165LEA7_EXIGL</name>
<keyword evidence="2" id="KW-1185">Reference proteome</keyword>
<protein>
    <recommendedName>
        <fullName evidence="3">Ankyrin</fullName>
    </recommendedName>
</protein>
<dbReference type="OrthoDB" id="539213at2759"/>
<reference evidence="1 2" key="1">
    <citation type="journal article" date="2016" name="Mol. Biol. Evol.">
        <title>Comparative Genomics of Early-Diverging Mushroom-Forming Fungi Provides Insights into the Origins of Lignocellulose Decay Capabilities.</title>
        <authorList>
            <person name="Nagy L.G."/>
            <person name="Riley R."/>
            <person name="Tritt A."/>
            <person name="Adam C."/>
            <person name="Daum C."/>
            <person name="Floudas D."/>
            <person name="Sun H."/>
            <person name="Yadav J.S."/>
            <person name="Pangilinan J."/>
            <person name="Larsson K.H."/>
            <person name="Matsuura K."/>
            <person name="Barry K."/>
            <person name="Labutti K."/>
            <person name="Kuo R."/>
            <person name="Ohm R.A."/>
            <person name="Bhattacharya S.S."/>
            <person name="Shirouzu T."/>
            <person name="Yoshinaga Y."/>
            <person name="Martin F.M."/>
            <person name="Grigoriev I.V."/>
            <person name="Hibbett D.S."/>
        </authorList>
    </citation>
    <scope>NUCLEOTIDE SEQUENCE [LARGE SCALE GENOMIC DNA]</scope>
    <source>
        <strain evidence="1 2">HHB12029</strain>
    </source>
</reference>